<accession>A0A0E9V420</accession>
<sequence>MFGASLVANSQIIKRDQVVFMEH</sequence>
<dbReference type="EMBL" id="GBXM01035718">
    <property type="protein sequence ID" value="JAH72859.1"/>
    <property type="molecule type" value="Transcribed_RNA"/>
</dbReference>
<name>A0A0E9V420_ANGAN</name>
<dbReference type="AlphaFoldDB" id="A0A0E9V420"/>
<protein>
    <submittedName>
        <fullName evidence="1">Uncharacterized protein</fullName>
    </submittedName>
</protein>
<organism evidence="1">
    <name type="scientific">Anguilla anguilla</name>
    <name type="common">European freshwater eel</name>
    <name type="synonym">Muraena anguilla</name>
    <dbReference type="NCBI Taxonomy" id="7936"/>
    <lineage>
        <taxon>Eukaryota</taxon>
        <taxon>Metazoa</taxon>
        <taxon>Chordata</taxon>
        <taxon>Craniata</taxon>
        <taxon>Vertebrata</taxon>
        <taxon>Euteleostomi</taxon>
        <taxon>Actinopterygii</taxon>
        <taxon>Neopterygii</taxon>
        <taxon>Teleostei</taxon>
        <taxon>Anguilliformes</taxon>
        <taxon>Anguillidae</taxon>
        <taxon>Anguilla</taxon>
    </lineage>
</organism>
<evidence type="ECO:0000313" key="1">
    <source>
        <dbReference type="EMBL" id="JAH72859.1"/>
    </source>
</evidence>
<proteinExistence type="predicted"/>
<reference evidence="1" key="2">
    <citation type="journal article" date="2015" name="Fish Shellfish Immunol.">
        <title>Early steps in the European eel (Anguilla anguilla)-Vibrio vulnificus interaction in the gills: Role of the RtxA13 toxin.</title>
        <authorList>
            <person name="Callol A."/>
            <person name="Pajuelo D."/>
            <person name="Ebbesson L."/>
            <person name="Teles M."/>
            <person name="MacKenzie S."/>
            <person name="Amaro C."/>
        </authorList>
    </citation>
    <scope>NUCLEOTIDE SEQUENCE</scope>
</reference>
<reference evidence="1" key="1">
    <citation type="submission" date="2014-11" db="EMBL/GenBank/DDBJ databases">
        <authorList>
            <person name="Amaro Gonzalez C."/>
        </authorList>
    </citation>
    <scope>NUCLEOTIDE SEQUENCE</scope>
</reference>